<comment type="caution">
    <text evidence="1">The sequence shown here is derived from an EMBL/GenBank/DDBJ whole genome shotgun (WGS) entry which is preliminary data.</text>
</comment>
<evidence type="ECO:0000313" key="2">
    <source>
        <dbReference type="Proteomes" id="UP000499080"/>
    </source>
</evidence>
<dbReference type="AlphaFoldDB" id="A0A4Y2VQA9"/>
<dbReference type="EMBL" id="BGPR01050326">
    <property type="protein sequence ID" value="GBO27339.1"/>
    <property type="molecule type" value="Genomic_DNA"/>
</dbReference>
<gene>
    <name evidence="1" type="ORF">AVEN_69459_1</name>
</gene>
<dbReference type="SUPFAM" id="SSF53098">
    <property type="entry name" value="Ribonuclease H-like"/>
    <property type="match status" value="1"/>
</dbReference>
<dbReference type="GO" id="GO:0003676">
    <property type="term" value="F:nucleic acid binding"/>
    <property type="evidence" value="ECO:0007669"/>
    <property type="project" value="InterPro"/>
</dbReference>
<evidence type="ECO:0000313" key="1">
    <source>
        <dbReference type="EMBL" id="GBO27339.1"/>
    </source>
</evidence>
<dbReference type="OrthoDB" id="6769383at2759"/>
<name>A0A4Y2VQA9_ARAVE</name>
<dbReference type="CDD" id="cd09276">
    <property type="entry name" value="Rnase_HI_RT_non_LTR"/>
    <property type="match status" value="1"/>
</dbReference>
<dbReference type="Gene3D" id="3.30.420.10">
    <property type="entry name" value="Ribonuclease H-like superfamily/Ribonuclease H"/>
    <property type="match status" value="1"/>
</dbReference>
<keyword evidence="2" id="KW-1185">Reference proteome</keyword>
<accession>A0A4Y2VQA9</accession>
<reference evidence="1 2" key="1">
    <citation type="journal article" date="2019" name="Sci. Rep.">
        <title>Orb-weaving spider Araneus ventricosus genome elucidates the spidroin gene catalogue.</title>
        <authorList>
            <person name="Kono N."/>
            <person name="Nakamura H."/>
            <person name="Ohtoshi R."/>
            <person name="Moran D.A.P."/>
            <person name="Shinohara A."/>
            <person name="Yoshida Y."/>
            <person name="Fujiwara M."/>
            <person name="Mori M."/>
            <person name="Tomita M."/>
            <person name="Arakawa K."/>
        </authorList>
    </citation>
    <scope>NUCLEOTIDE SEQUENCE [LARGE SCALE GENOMIC DNA]</scope>
</reference>
<protein>
    <submittedName>
        <fullName evidence="1">Uncharacterized protein</fullName>
    </submittedName>
</protein>
<dbReference type="InterPro" id="IPR036397">
    <property type="entry name" value="RNaseH_sf"/>
</dbReference>
<dbReference type="InterPro" id="IPR012337">
    <property type="entry name" value="RNaseH-like_sf"/>
</dbReference>
<dbReference type="Proteomes" id="UP000499080">
    <property type="component" value="Unassembled WGS sequence"/>
</dbReference>
<sequence length="157" mass="18109">MLLLRNIFNLLKILVKLVAFRVLILRWPESHGRWSKLISWSLFYESQTFGNVIYTDGSEIQNRVGCAFVHFQENDEIFSEPFQLSDEATVFMAEVVAIRQGIKYIIGRQLKQAKIISDSRSALMSLASVHDRRVIINEIRNKIREYLGGHPVNLDTG</sequence>
<proteinExistence type="predicted"/>
<organism evidence="1 2">
    <name type="scientific">Araneus ventricosus</name>
    <name type="common">Orbweaver spider</name>
    <name type="synonym">Epeira ventricosa</name>
    <dbReference type="NCBI Taxonomy" id="182803"/>
    <lineage>
        <taxon>Eukaryota</taxon>
        <taxon>Metazoa</taxon>
        <taxon>Ecdysozoa</taxon>
        <taxon>Arthropoda</taxon>
        <taxon>Chelicerata</taxon>
        <taxon>Arachnida</taxon>
        <taxon>Araneae</taxon>
        <taxon>Araneomorphae</taxon>
        <taxon>Entelegynae</taxon>
        <taxon>Araneoidea</taxon>
        <taxon>Araneidae</taxon>
        <taxon>Araneus</taxon>
    </lineage>
</organism>